<reference evidence="1" key="1">
    <citation type="submission" date="2021-05" db="EMBL/GenBank/DDBJ databases">
        <title>The genome of the haptophyte Pavlova lutheri (Diacronema luteri, Pavlovales) - a model for lipid biosynthesis in eukaryotic algae.</title>
        <authorList>
            <person name="Hulatt C.J."/>
            <person name="Posewitz M.C."/>
        </authorList>
    </citation>
    <scope>NUCLEOTIDE SEQUENCE</scope>
    <source>
        <strain evidence="1">NIVA-4/92</strain>
    </source>
</reference>
<dbReference type="EMBL" id="JAGTXO010000006">
    <property type="protein sequence ID" value="KAG8467273.1"/>
    <property type="molecule type" value="Genomic_DNA"/>
</dbReference>
<sequence>MGDAQPRDLRCDQFLFRKDVEWKIKCRDILPIGDLGMCSFPSCGLAMRAVVDGSIDLALEAGGARVGRADALGHGAAHAVERRRLLARQPRLCRVALRVRVGKRGGDRLAPQRLGHRLQQRSTYAG</sequence>
<accession>A0A8J6CH16</accession>
<protein>
    <submittedName>
        <fullName evidence="1">Uncharacterized protein</fullName>
    </submittedName>
</protein>
<evidence type="ECO:0000313" key="2">
    <source>
        <dbReference type="Proteomes" id="UP000751190"/>
    </source>
</evidence>
<name>A0A8J6CH16_DIALT</name>
<gene>
    <name evidence="1" type="ORF">KFE25_000589</name>
</gene>
<organism evidence="1 2">
    <name type="scientific">Diacronema lutheri</name>
    <name type="common">Unicellular marine alga</name>
    <name type="synonym">Monochrysis lutheri</name>
    <dbReference type="NCBI Taxonomy" id="2081491"/>
    <lineage>
        <taxon>Eukaryota</taxon>
        <taxon>Haptista</taxon>
        <taxon>Haptophyta</taxon>
        <taxon>Pavlovophyceae</taxon>
        <taxon>Pavlovales</taxon>
        <taxon>Pavlovaceae</taxon>
        <taxon>Diacronema</taxon>
    </lineage>
</organism>
<proteinExistence type="predicted"/>
<evidence type="ECO:0000313" key="1">
    <source>
        <dbReference type="EMBL" id="KAG8467273.1"/>
    </source>
</evidence>
<comment type="caution">
    <text evidence="1">The sequence shown here is derived from an EMBL/GenBank/DDBJ whole genome shotgun (WGS) entry which is preliminary data.</text>
</comment>
<dbReference type="Proteomes" id="UP000751190">
    <property type="component" value="Unassembled WGS sequence"/>
</dbReference>
<dbReference type="AlphaFoldDB" id="A0A8J6CH16"/>
<keyword evidence="2" id="KW-1185">Reference proteome</keyword>